<keyword evidence="5" id="KW-0811">Translocation</keyword>
<evidence type="ECO:0000256" key="5">
    <source>
        <dbReference type="ARBA" id="ARBA00023010"/>
    </source>
</evidence>
<accession>A0A077ZBV8</accession>
<evidence type="ECO:0000313" key="9">
    <source>
        <dbReference type="Proteomes" id="UP000030665"/>
    </source>
</evidence>
<keyword evidence="6" id="KW-0906">Nuclear pore complex</keyword>
<evidence type="ECO:0000256" key="3">
    <source>
        <dbReference type="ARBA" id="ARBA00022816"/>
    </source>
</evidence>
<dbReference type="Proteomes" id="UP000030665">
    <property type="component" value="Unassembled WGS sequence"/>
</dbReference>
<dbReference type="InterPro" id="IPR037700">
    <property type="entry name" value="NUP88/NUP82"/>
</dbReference>
<dbReference type="STRING" id="36087.A0A077ZBV8"/>
<evidence type="ECO:0000313" key="8">
    <source>
        <dbReference type="EMBL" id="CDW57013.1"/>
    </source>
</evidence>
<evidence type="ECO:0000256" key="1">
    <source>
        <dbReference type="ARBA" id="ARBA00004567"/>
    </source>
</evidence>
<dbReference type="GO" id="GO:0017056">
    <property type="term" value="F:structural constituent of nuclear pore"/>
    <property type="evidence" value="ECO:0007669"/>
    <property type="project" value="InterPro"/>
</dbReference>
<dbReference type="Pfam" id="PF10168">
    <property type="entry name" value="Nup88"/>
    <property type="match status" value="1"/>
</dbReference>
<keyword evidence="7" id="KW-0539">Nucleus</keyword>
<gene>
    <name evidence="8" type="ORF">TTRE_0000529601</name>
</gene>
<proteinExistence type="predicted"/>
<keyword evidence="3" id="KW-0509">mRNA transport</keyword>
<dbReference type="AlphaFoldDB" id="A0A077ZBV8"/>
<dbReference type="GO" id="GO:0006406">
    <property type="term" value="P:mRNA export from nucleus"/>
    <property type="evidence" value="ECO:0007669"/>
    <property type="project" value="TreeGrafter"/>
</dbReference>
<dbReference type="PANTHER" id="PTHR13257">
    <property type="entry name" value="NUCLEOPORIN NUP84-RELATED"/>
    <property type="match status" value="1"/>
</dbReference>
<keyword evidence="9" id="KW-1185">Reference proteome</keyword>
<reference evidence="8" key="1">
    <citation type="submission" date="2014-01" db="EMBL/GenBank/DDBJ databases">
        <authorList>
            <person name="Aslett M."/>
        </authorList>
    </citation>
    <scope>NUCLEOTIDE SEQUENCE</scope>
</reference>
<keyword evidence="4" id="KW-0653">Protein transport</keyword>
<organism evidence="8 9">
    <name type="scientific">Trichuris trichiura</name>
    <name type="common">Whipworm</name>
    <name type="synonym">Trichocephalus trichiurus</name>
    <dbReference type="NCBI Taxonomy" id="36087"/>
    <lineage>
        <taxon>Eukaryota</taxon>
        <taxon>Metazoa</taxon>
        <taxon>Ecdysozoa</taxon>
        <taxon>Nematoda</taxon>
        <taxon>Enoplea</taxon>
        <taxon>Dorylaimia</taxon>
        <taxon>Trichinellida</taxon>
        <taxon>Trichuridae</taxon>
        <taxon>Trichuris</taxon>
    </lineage>
</organism>
<reference evidence="8" key="2">
    <citation type="submission" date="2014-03" db="EMBL/GenBank/DDBJ databases">
        <title>The whipworm genome and dual-species transcriptomics of an intimate host-pathogen interaction.</title>
        <authorList>
            <person name="Foth B.J."/>
            <person name="Tsai I.J."/>
            <person name="Reid A.J."/>
            <person name="Bancroft A.J."/>
            <person name="Nichol S."/>
            <person name="Tracey A."/>
            <person name="Holroyd N."/>
            <person name="Cotton J.A."/>
            <person name="Stanley E.J."/>
            <person name="Zarowiecki M."/>
            <person name="Liu J.Z."/>
            <person name="Huckvale T."/>
            <person name="Cooper P.J."/>
            <person name="Grencis R.K."/>
            <person name="Berriman M."/>
        </authorList>
    </citation>
    <scope>NUCLEOTIDE SEQUENCE [LARGE SCALE GENOMIC DNA]</scope>
</reference>
<protein>
    <submittedName>
        <fullName evidence="8">Nuclear pore complex protein Nup88</fullName>
    </submittedName>
</protein>
<comment type="subcellular location">
    <subcellularLocation>
        <location evidence="1">Nucleus</location>
        <location evidence="1">Nuclear pore complex</location>
    </subcellularLocation>
</comment>
<name>A0A077ZBV8_TRITR</name>
<dbReference type="GO" id="GO:0000056">
    <property type="term" value="P:ribosomal small subunit export from nucleus"/>
    <property type="evidence" value="ECO:0007669"/>
    <property type="project" value="InterPro"/>
</dbReference>
<evidence type="ECO:0000256" key="2">
    <source>
        <dbReference type="ARBA" id="ARBA00022448"/>
    </source>
</evidence>
<evidence type="ECO:0000256" key="4">
    <source>
        <dbReference type="ARBA" id="ARBA00022927"/>
    </source>
</evidence>
<sequence length="653" mass="73979">MDVKLGKASRSNAEKKVHFHKCELIAAHSQLLFCWKQTYCRLYVTRISEGRITGTDADYPRHARILFGNVPVRSVLQMEIDPACCCLALVSETEISVVYLPSSSPGSFFSNLSLNKGACKSMFMETGDESDLSPTKYLLVRWYPDSSKGSFLFALCDDSTLKVYKSTFAFPLNVINLNLSLFRHSYSKLDHSDVANRFIKKFAFGLPLAYCTQKSVSYYWPVFLVTASCRLFCIFVNVHERKFIRSGYLKLSPRREDNYETNVLDFACMTNFGINILLILGSSGQIYHCLALQHKPSSELLIKPDDAFHVYAYEVLDVSKILGRYPVASKAGIVLYLLEDPHDPLRYFISHRKGVHEIRLPWVSEFLLASSRTGYADEICFSCSSAIPIFQSVQTASSGKPPVLSLACIPHPLGPSRLILLLKDKGLLILQLPKRHQLIRFDKEDLDLLDISTSWDDGYSQIAIKLLQEQTPFPHISISPKQAGTKECFLLLKDRVKHLRKELNALEKGFNILNAKMLQLTVCACRQVQRIERVSESFVSLEDGCADLRDKVSEVKFNTERINEWLELLFRCACKVHGIEMNKAERSHLAKIEYYEQCAADLGNRIKASEAALALFYPITTGGKVNGETIQSVMKRLKKIDDRLTPLVKRLSN</sequence>
<dbReference type="OrthoDB" id="10325768at2759"/>
<dbReference type="GO" id="GO:0005643">
    <property type="term" value="C:nuclear pore"/>
    <property type="evidence" value="ECO:0007669"/>
    <property type="project" value="UniProtKB-SubCell"/>
</dbReference>
<dbReference type="PANTHER" id="PTHR13257:SF0">
    <property type="entry name" value="NUCLEAR PORE COMPLEX PROTEIN NUP88"/>
    <property type="match status" value="1"/>
</dbReference>
<dbReference type="InterPro" id="IPR019321">
    <property type="entry name" value="Nucleoporin_Nup88"/>
</dbReference>
<dbReference type="EMBL" id="HG806106">
    <property type="protein sequence ID" value="CDW57013.1"/>
    <property type="molecule type" value="Genomic_DNA"/>
</dbReference>
<keyword evidence="2" id="KW-0813">Transport</keyword>
<evidence type="ECO:0000256" key="7">
    <source>
        <dbReference type="ARBA" id="ARBA00023242"/>
    </source>
</evidence>
<evidence type="ECO:0000256" key="6">
    <source>
        <dbReference type="ARBA" id="ARBA00023132"/>
    </source>
</evidence>
<dbReference type="GO" id="GO:0000055">
    <property type="term" value="P:ribosomal large subunit export from nucleus"/>
    <property type="evidence" value="ECO:0007669"/>
    <property type="project" value="InterPro"/>
</dbReference>
<dbReference type="GO" id="GO:0006606">
    <property type="term" value="P:protein import into nucleus"/>
    <property type="evidence" value="ECO:0007669"/>
    <property type="project" value="TreeGrafter"/>
</dbReference>